<gene>
    <name evidence="2" type="ORF">VHEMI05172</name>
</gene>
<feature type="compositionally biased region" description="Polar residues" evidence="1">
    <location>
        <begin position="217"/>
        <end position="232"/>
    </location>
</feature>
<dbReference type="AlphaFoldDB" id="A0A0A1TGE3"/>
<proteinExistence type="predicted"/>
<feature type="region of interest" description="Disordered" evidence="1">
    <location>
        <begin position="34"/>
        <end position="154"/>
    </location>
</feature>
<dbReference type="Proteomes" id="UP000039046">
    <property type="component" value="Unassembled WGS sequence"/>
</dbReference>
<feature type="compositionally biased region" description="Pro residues" evidence="1">
    <location>
        <begin position="502"/>
        <end position="518"/>
    </location>
</feature>
<keyword evidence="3" id="KW-1185">Reference proteome</keyword>
<dbReference type="OrthoDB" id="5425130at2759"/>
<feature type="compositionally biased region" description="Low complexity" evidence="1">
    <location>
        <begin position="422"/>
        <end position="440"/>
    </location>
</feature>
<feature type="compositionally biased region" description="Polar residues" evidence="1">
    <location>
        <begin position="247"/>
        <end position="261"/>
    </location>
</feature>
<organism evidence="2 3">
    <name type="scientific">[Torrubiella] hemipterigena</name>
    <dbReference type="NCBI Taxonomy" id="1531966"/>
    <lineage>
        <taxon>Eukaryota</taxon>
        <taxon>Fungi</taxon>
        <taxon>Dikarya</taxon>
        <taxon>Ascomycota</taxon>
        <taxon>Pezizomycotina</taxon>
        <taxon>Sordariomycetes</taxon>
        <taxon>Hypocreomycetidae</taxon>
        <taxon>Hypocreales</taxon>
        <taxon>Clavicipitaceae</taxon>
        <taxon>Clavicipitaceae incertae sedis</taxon>
        <taxon>'Torrubiella' clade</taxon>
    </lineage>
</organism>
<accession>A0A0A1TGE3</accession>
<evidence type="ECO:0000256" key="1">
    <source>
        <dbReference type="SAM" id="MobiDB-lite"/>
    </source>
</evidence>
<feature type="compositionally biased region" description="Pro residues" evidence="1">
    <location>
        <begin position="183"/>
        <end position="193"/>
    </location>
</feature>
<reference evidence="2 3" key="1">
    <citation type="journal article" date="2015" name="Genome Announc.">
        <title>Draft Genome Sequence and Gene Annotation of the Entomopathogenic Fungus Verticillium hemipterigenum.</title>
        <authorList>
            <person name="Horn F."/>
            <person name="Habel A."/>
            <person name="Scharf D.H."/>
            <person name="Dworschak J."/>
            <person name="Brakhage A.A."/>
            <person name="Guthke R."/>
            <person name="Hertweck C."/>
            <person name="Linde J."/>
        </authorList>
    </citation>
    <scope>NUCLEOTIDE SEQUENCE [LARGE SCALE GENOMIC DNA]</scope>
</reference>
<feature type="compositionally biased region" description="Basic and acidic residues" evidence="1">
    <location>
        <begin position="442"/>
        <end position="455"/>
    </location>
</feature>
<evidence type="ECO:0000313" key="3">
    <source>
        <dbReference type="Proteomes" id="UP000039046"/>
    </source>
</evidence>
<feature type="compositionally biased region" description="Polar residues" evidence="1">
    <location>
        <begin position="525"/>
        <end position="556"/>
    </location>
</feature>
<feature type="compositionally biased region" description="Basic and acidic residues" evidence="1">
    <location>
        <begin position="46"/>
        <end position="65"/>
    </location>
</feature>
<feature type="compositionally biased region" description="Basic and acidic residues" evidence="1">
    <location>
        <begin position="562"/>
        <end position="580"/>
    </location>
</feature>
<sequence length="712" mass="75981">MIPPASTLQLKSTTPRYSKALPAVPGLFVSAAESAVSDLPPTPPPRSKDRKLPTEARRLALEQKKSLPNIKKAAIPPKKSLPDIRKLPDPPSLADKTPAEIKKSLVGPRKPVGSSTTSSTPKPAPISKSIPTTPAPTRKAVASPPTAIPTRKAVASSGIIPSAAELAVIAASNPSSPATPQKSLPPKPLPNPKASPDKLAPPSGIARKAVGKMNPISPYTISEPSPAISSILSPYARGFDSPVESLDASTDRTSFNSSRQPSPLRLTKEASPTKTLPSIPAKQPTPPPKSPVRAELPASNLAKTSPPRPEIWRRRPQNNSGSRELPDLNLGRGYGSPVAVPKAPSSPEKEISDMPSPTKPARSRPNPTGLPGRNVRPGAAKGAVSNSSTRRPDLDMYPSQRPPTPEYRKSEGKAPSIEVVKKPASPVSSSADSPTRSSPDFTSRDIPPKPPKHDFSLQAEQVRRRLAAKGTGVPAPAPAPAALPAPIPVQEPVRAPVRAPTPTKPPPPAKALPVPPKSSSPDNKMMSTRTSDASSTVMSVVTARTSPSETSSLQDFSASSRSESRAAEQRKPMEGLRPDLRDPRIVYSDAHGAMYKGRDGTLYPEMRSLGIPDSRAMYFPKTKLEPMPKSGVITAPVLKISHYNCFQQHKTMGRRSNRTYPLTCQTCCKSDTEDRWACSFCHLRLCESCLTTFNENDKDLNRLMGALAGRQI</sequence>
<evidence type="ECO:0000313" key="2">
    <source>
        <dbReference type="EMBL" id="CEJ89323.1"/>
    </source>
</evidence>
<name>A0A0A1TGE3_9HYPO</name>
<protein>
    <submittedName>
        <fullName evidence="2">Uncharacterized protein</fullName>
    </submittedName>
</protein>
<dbReference type="HOGENOM" id="CLU_387885_0_0_1"/>
<feature type="compositionally biased region" description="Low complexity" evidence="1">
    <location>
        <begin position="114"/>
        <end position="132"/>
    </location>
</feature>
<feature type="compositionally biased region" description="Pro residues" evidence="1">
    <location>
        <begin position="475"/>
        <end position="489"/>
    </location>
</feature>
<feature type="region of interest" description="Disordered" evidence="1">
    <location>
        <begin position="171"/>
        <end position="580"/>
    </location>
</feature>
<feature type="compositionally biased region" description="Low complexity" evidence="1">
    <location>
        <begin position="336"/>
        <end position="346"/>
    </location>
</feature>
<dbReference type="EMBL" id="CDHN01000002">
    <property type="protein sequence ID" value="CEJ89323.1"/>
    <property type="molecule type" value="Genomic_DNA"/>
</dbReference>